<evidence type="ECO:0000313" key="3">
    <source>
        <dbReference type="EMBL" id="OWY90144.1"/>
    </source>
</evidence>
<dbReference type="Proteomes" id="UP000198211">
    <property type="component" value="Unassembled WGS sequence"/>
</dbReference>
<dbReference type="EMBL" id="NBNE01023773">
    <property type="protein sequence ID" value="OWY90144.1"/>
    <property type="molecule type" value="Genomic_DNA"/>
</dbReference>
<comment type="caution">
    <text evidence="3">The sequence shown here is derived from an EMBL/GenBank/DDBJ whole genome shotgun (WGS) entry which is preliminary data.</text>
</comment>
<name>A0A225UAL7_9STRA</name>
<accession>A0A225UAL7</accession>
<proteinExistence type="predicted"/>
<evidence type="ECO:0008006" key="5">
    <source>
        <dbReference type="Google" id="ProtNLM"/>
    </source>
</evidence>
<evidence type="ECO:0000256" key="1">
    <source>
        <dbReference type="SAM" id="MobiDB-lite"/>
    </source>
</evidence>
<keyword evidence="4" id="KW-1185">Reference proteome</keyword>
<gene>
    <name evidence="3" type="ORF">PHMEG_00041861</name>
</gene>
<sequence>MRFKYCLLVACGIIVASITDFADAKYDTPTVTSTKSTKENDVTITKAGKTQGYGKPTDQGDSTEERALIRPAMKEALKNFWKKPKLFLQQLKAMRKMHG</sequence>
<feature type="region of interest" description="Disordered" evidence="1">
    <location>
        <begin position="30"/>
        <end position="63"/>
    </location>
</feature>
<evidence type="ECO:0000313" key="4">
    <source>
        <dbReference type="Proteomes" id="UP000198211"/>
    </source>
</evidence>
<protein>
    <recommendedName>
        <fullName evidence="5">RxLR effector protein</fullName>
    </recommendedName>
</protein>
<evidence type="ECO:0000256" key="2">
    <source>
        <dbReference type="SAM" id="SignalP"/>
    </source>
</evidence>
<feature type="chain" id="PRO_5012759256" description="RxLR effector protein" evidence="2">
    <location>
        <begin position="25"/>
        <end position="99"/>
    </location>
</feature>
<reference evidence="4" key="1">
    <citation type="submission" date="2017-03" db="EMBL/GenBank/DDBJ databases">
        <title>Phytopthora megakarya and P. palmivora, two closely related causual agents of cacao black pod achieved similar genome size and gene model numbers by different mechanisms.</title>
        <authorList>
            <person name="Ali S."/>
            <person name="Shao J."/>
            <person name="Larry D.J."/>
            <person name="Kronmiller B."/>
            <person name="Shen D."/>
            <person name="Strem M.D."/>
            <person name="Melnick R.L."/>
            <person name="Guiltinan M.J."/>
            <person name="Tyler B.M."/>
            <person name="Meinhardt L.W."/>
            <person name="Bailey B.A."/>
        </authorList>
    </citation>
    <scope>NUCLEOTIDE SEQUENCE [LARGE SCALE GENOMIC DNA]</scope>
    <source>
        <strain evidence="4">zdho120</strain>
    </source>
</reference>
<feature type="signal peptide" evidence="2">
    <location>
        <begin position="1"/>
        <end position="24"/>
    </location>
</feature>
<dbReference type="AlphaFoldDB" id="A0A225UAL7"/>
<organism evidence="3 4">
    <name type="scientific">Phytophthora megakarya</name>
    <dbReference type="NCBI Taxonomy" id="4795"/>
    <lineage>
        <taxon>Eukaryota</taxon>
        <taxon>Sar</taxon>
        <taxon>Stramenopiles</taxon>
        <taxon>Oomycota</taxon>
        <taxon>Peronosporomycetes</taxon>
        <taxon>Peronosporales</taxon>
        <taxon>Peronosporaceae</taxon>
        <taxon>Phytophthora</taxon>
    </lineage>
</organism>
<dbReference type="OrthoDB" id="146137at2759"/>
<keyword evidence="2" id="KW-0732">Signal</keyword>